<feature type="compositionally biased region" description="Low complexity" evidence="7">
    <location>
        <begin position="57"/>
        <end position="77"/>
    </location>
</feature>
<dbReference type="NCBIfam" id="NF002139">
    <property type="entry name" value="PRK00977.1-3"/>
    <property type="match status" value="1"/>
</dbReference>
<dbReference type="PANTHER" id="PTHR34137:SF1">
    <property type="entry name" value="EXODEOXYRIBONUCLEASE 7 SMALL SUBUNIT"/>
    <property type="match status" value="1"/>
</dbReference>
<dbReference type="Pfam" id="PF02609">
    <property type="entry name" value="Exonuc_VII_S"/>
    <property type="match status" value="1"/>
</dbReference>
<dbReference type="EC" id="3.1.11.6" evidence="6"/>
<keyword evidence="4 6" id="KW-0378">Hydrolase</keyword>
<dbReference type="AlphaFoldDB" id="A0A511JJD8"/>
<comment type="catalytic activity">
    <reaction evidence="6">
        <text>Exonucleolytic cleavage in either 5'- to 3'- or 3'- to 5'-direction to yield nucleoside 5'-phosphates.</text>
        <dbReference type="EC" id="3.1.11.6"/>
    </reaction>
</comment>
<proteinExistence type="inferred from homology"/>
<feature type="compositionally biased region" description="Acidic residues" evidence="7">
    <location>
        <begin position="143"/>
        <end position="154"/>
    </location>
</feature>
<evidence type="ECO:0000313" key="8">
    <source>
        <dbReference type="EMBL" id="GEL98056.1"/>
    </source>
</evidence>
<name>A0A511JJD8_9CELL</name>
<organism evidence="8 9">
    <name type="scientific">Cellulomonas terrae</name>
    <dbReference type="NCBI Taxonomy" id="311234"/>
    <lineage>
        <taxon>Bacteria</taxon>
        <taxon>Bacillati</taxon>
        <taxon>Actinomycetota</taxon>
        <taxon>Actinomycetes</taxon>
        <taxon>Micrococcales</taxon>
        <taxon>Cellulomonadaceae</taxon>
        <taxon>Cellulomonas</taxon>
    </lineage>
</organism>
<dbReference type="Proteomes" id="UP000321049">
    <property type="component" value="Unassembled WGS sequence"/>
</dbReference>
<evidence type="ECO:0000256" key="2">
    <source>
        <dbReference type="ARBA" id="ARBA00022490"/>
    </source>
</evidence>
<evidence type="ECO:0000256" key="7">
    <source>
        <dbReference type="SAM" id="MobiDB-lite"/>
    </source>
</evidence>
<comment type="function">
    <text evidence="6">Bidirectionally degrades single-stranded DNA into large acid-insoluble oligonucleotides, which are then degraded further into small acid-soluble oligonucleotides.</text>
</comment>
<evidence type="ECO:0000256" key="1">
    <source>
        <dbReference type="ARBA" id="ARBA00009998"/>
    </source>
</evidence>
<evidence type="ECO:0000313" key="9">
    <source>
        <dbReference type="Proteomes" id="UP000321049"/>
    </source>
</evidence>
<evidence type="ECO:0000256" key="5">
    <source>
        <dbReference type="ARBA" id="ARBA00022839"/>
    </source>
</evidence>
<evidence type="ECO:0000256" key="6">
    <source>
        <dbReference type="HAMAP-Rule" id="MF_00337"/>
    </source>
</evidence>
<evidence type="ECO:0000256" key="4">
    <source>
        <dbReference type="ARBA" id="ARBA00022801"/>
    </source>
</evidence>
<dbReference type="SUPFAM" id="SSF116842">
    <property type="entry name" value="XseB-like"/>
    <property type="match status" value="1"/>
</dbReference>
<dbReference type="GO" id="GO:0009318">
    <property type="term" value="C:exodeoxyribonuclease VII complex"/>
    <property type="evidence" value="ECO:0007669"/>
    <property type="project" value="UniProtKB-UniRule"/>
</dbReference>
<comment type="caution">
    <text evidence="8">The sequence shown here is derived from an EMBL/GenBank/DDBJ whole genome shotgun (WGS) entry which is preliminary data.</text>
</comment>
<dbReference type="InterPro" id="IPR037004">
    <property type="entry name" value="Exonuc_VII_ssu_sf"/>
</dbReference>
<dbReference type="GO" id="GO:0006308">
    <property type="term" value="P:DNA catabolic process"/>
    <property type="evidence" value="ECO:0007669"/>
    <property type="project" value="UniProtKB-UniRule"/>
</dbReference>
<sequence>MRDGSGRPAAVGRTGLAAPPLRGSRQAADRWSPSGALRGRHPGGVGESWLTVPVPKPSQSAAPTPSASSPDPNADVAALGYEEARDELVAVVARLEAGAATLEESLALWERGEALATRCQEWLDGARERLSAVRDTAARTESGTDESPDDEETR</sequence>
<accession>A0A511JJD8</accession>
<keyword evidence="3 6" id="KW-0540">Nuclease</keyword>
<dbReference type="GO" id="GO:0008855">
    <property type="term" value="F:exodeoxyribonuclease VII activity"/>
    <property type="evidence" value="ECO:0007669"/>
    <property type="project" value="UniProtKB-UniRule"/>
</dbReference>
<evidence type="ECO:0000256" key="3">
    <source>
        <dbReference type="ARBA" id="ARBA00022722"/>
    </source>
</evidence>
<dbReference type="InterPro" id="IPR003761">
    <property type="entry name" value="Exonuc_VII_S"/>
</dbReference>
<keyword evidence="9" id="KW-1185">Reference proteome</keyword>
<dbReference type="Gene3D" id="1.10.287.1040">
    <property type="entry name" value="Exonuclease VII, small subunit"/>
    <property type="match status" value="1"/>
</dbReference>
<dbReference type="PANTHER" id="PTHR34137">
    <property type="entry name" value="EXODEOXYRIBONUCLEASE 7 SMALL SUBUNIT"/>
    <property type="match status" value="1"/>
</dbReference>
<comment type="similarity">
    <text evidence="1 6">Belongs to the XseB family.</text>
</comment>
<dbReference type="GO" id="GO:0005829">
    <property type="term" value="C:cytosol"/>
    <property type="evidence" value="ECO:0007669"/>
    <property type="project" value="TreeGrafter"/>
</dbReference>
<protein>
    <recommendedName>
        <fullName evidence="6">Exodeoxyribonuclease 7 small subunit</fullName>
        <ecNumber evidence="6">3.1.11.6</ecNumber>
    </recommendedName>
    <alternativeName>
        <fullName evidence="6">Exodeoxyribonuclease VII small subunit</fullName>
        <shortName evidence="6">Exonuclease VII small subunit</shortName>
    </alternativeName>
</protein>
<dbReference type="EMBL" id="BJWH01000006">
    <property type="protein sequence ID" value="GEL98056.1"/>
    <property type="molecule type" value="Genomic_DNA"/>
</dbReference>
<keyword evidence="2 6" id="KW-0963">Cytoplasm</keyword>
<keyword evidence="5 6" id="KW-0269">Exonuclease</keyword>
<comment type="subunit">
    <text evidence="6">Heterooligomer composed of large and small subunits.</text>
</comment>
<feature type="region of interest" description="Disordered" evidence="7">
    <location>
        <begin position="131"/>
        <end position="154"/>
    </location>
</feature>
<dbReference type="NCBIfam" id="TIGR01280">
    <property type="entry name" value="xseB"/>
    <property type="match status" value="1"/>
</dbReference>
<feature type="region of interest" description="Disordered" evidence="7">
    <location>
        <begin position="1"/>
        <end position="77"/>
    </location>
</feature>
<dbReference type="HAMAP" id="MF_00337">
    <property type="entry name" value="Exonuc_7_S"/>
    <property type="match status" value="1"/>
</dbReference>
<gene>
    <name evidence="6" type="primary">xseB</name>
    <name evidence="8" type="ORF">CTE05_16030</name>
</gene>
<reference evidence="8 9" key="1">
    <citation type="submission" date="2019-07" db="EMBL/GenBank/DDBJ databases">
        <title>Whole genome shotgun sequence of Cellulomonas terrae NBRC 100819.</title>
        <authorList>
            <person name="Hosoyama A."/>
            <person name="Uohara A."/>
            <person name="Ohji S."/>
            <person name="Ichikawa N."/>
        </authorList>
    </citation>
    <scope>NUCLEOTIDE SEQUENCE [LARGE SCALE GENOMIC DNA]</scope>
    <source>
        <strain evidence="8 9">NBRC 100819</strain>
    </source>
</reference>
<comment type="subcellular location">
    <subcellularLocation>
        <location evidence="6">Cytoplasm</location>
    </subcellularLocation>
</comment>